<evidence type="ECO:0000313" key="10">
    <source>
        <dbReference type="Proteomes" id="UP000473699"/>
    </source>
</evidence>
<evidence type="ECO:0000313" key="9">
    <source>
        <dbReference type="EMBL" id="MST55038.1"/>
    </source>
</evidence>
<evidence type="ECO:0000256" key="5">
    <source>
        <dbReference type="ARBA" id="ARBA00022679"/>
    </source>
</evidence>
<dbReference type="InterPro" id="IPR003043">
    <property type="entry name" value="Uropor_MeTrfase_CS"/>
</dbReference>
<keyword evidence="4 7" id="KW-0489">Methyltransferase</keyword>
<comment type="similarity">
    <text evidence="2 7">Belongs to the precorrin methyltransferase family.</text>
</comment>
<dbReference type="NCBIfam" id="TIGR01465">
    <property type="entry name" value="cobM_cbiF"/>
    <property type="match status" value="1"/>
</dbReference>
<comment type="caution">
    <text evidence="9">The sequence shown here is derived from an EMBL/GenBank/DDBJ whole genome shotgun (WGS) entry which is preliminary data.</text>
</comment>
<organism evidence="9 10">
    <name type="scientific">Pyramidobacter porci</name>
    <dbReference type="NCBI Taxonomy" id="2605789"/>
    <lineage>
        <taxon>Bacteria</taxon>
        <taxon>Thermotogati</taxon>
        <taxon>Synergistota</taxon>
        <taxon>Synergistia</taxon>
        <taxon>Synergistales</taxon>
        <taxon>Dethiosulfovibrionaceae</taxon>
        <taxon>Pyramidobacter</taxon>
    </lineage>
</organism>
<evidence type="ECO:0000256" key="2">
    <source>
        <dbReference type="ARBA" id="ARBA00005879"/>
    </source>
</evidence>
<dbReference type="Gene3D" id="3.30.950.10">
    <property type="entry name" value="Methyltransferase, Cobalt-precorrin-4 Transmethylase, Domain 2"/>
    <property type="match status" value="1"/>
</dbReference>
<dbReference type="UniPathway" id="UPA00148"/>
<dbReference type="PANTHER" id="PTHR45790:SF4">
    <property type="entry name" value="COBALT-PRECORRIN-4 C(11)-METHYLTRANSFERASE"/>
    <property type="match status" value="1"/>
</dbReference>
<dbReference type="PANTHER" id="PTHR45790">
    <property type="entry name" value="SIROHEME SYNTHASE-RELATED"/>
    <property type="match status" value="1"/>
</dbReference>
<comment type="pathway">
    <text evidence="1">Cofactor biosynthesis; adenosylcobalamin biosynthesis.</text>
</comment>
<dbReference type="Gene3D" id="3.40.1010.10">
    <property type="entry name" value="Cobalt-precorrin-4 Transmethylase, Domain 1"/>
    <property type="match status" value="1"/>
</dbReference>
<dbReference type="EMBL" id="VUNH01000002">
    <property type="protein sequence ID" value="MST55038.1"/>
    <property type="molecule type" value="Genomic_DNA"/>
</dbReference>
<gene>
    <name evidence="9" type="primary">cobM</name>
    <name evidence="9" type="ORF">FYJ74_03110</name>
</gene>
<dbReference type="GO" id="GO:0046026">
    <property type="term" value="F:precorrin-4 C11-methyltransferase activity"/>
    <property type="evidence" value="ECO:0007669"/>
    <property type="project" value="UniProtKB-EC"/>
</dbReference>
<dbReference type="InterPro" id="IPR014776">
    <property type="entry name" value="4pyrrole_Mease_sub2"/>
</dbReference>
<feature type="domain" description="Tetrapyrrole methylase" evidence="8">
    <location>
        <begin position="1"/>
        <end position="207"/>
    </location>
</feature>
<dbReference type="CDD" id="cd11641">
    <property type="entry name" value="Precorrin-4_C11-MT"/>
    <property type="match status" value="1"/>
</dbReference>
<dbReference type="Proteomes" id="UP000473699">
    <property type="component" value="Unassembled WGS sequence"/>
</dbReference>
<evidence type="ECO:0000256" key="1">
    <source>
        <dbReference type="ARBA" id="ARBA00004953"/>
    </source>
</evidence>
<keyword evidence="5 7" id="KW-0808">Transferase</keyword>
<dbReference type="InterPro" id="IPR006362">
    <property type="entry name" value="Cbl_synth_CobM/CibF"/>
</dbReference>
<proteinExistence type="inferred from homology"/>
<dbReference type="Pfam" id="PF00590">
    <property type="entry name" value="TP_methylase"/>
    <property type="match status" value="1"/>
</dbReference>
<keyword evidence="10" id="KW-1185">Reference proteome</keyword>
<dbReference type="SUPFAM" id="SSF53790">
    <property type="entry name" value="Tetrapyrrole methylase"/>
    <property type="match status" value="1"/>
</dbReference>
<dbReference type="RefSeq" id="WP_154528141.1">
    <property type="nucleotide sequence ID" value="NZ_VUNH01000002.1"/>
</dbReference>
<evidence type="ECO:0000256" key="6">
    <source>
        <dbReference type="ARBA" id="ARBA00022691"/>
    </source>
</evidence>
<keyword evidence="3" id="KW-0169">Cobalamin biosynthesis</keyword>
<dbReference type="InterPro" id="IPR014777">
    <property type="entry name" value="4pyrrole_Mease_sub1"/>
</dbReference>
<dbReference type="PROSITE" id="PS00839">
    <property type="entry name" value="SUMT_1"/>
    <property type="match status" value="1"/>
</dbReference>
<sequence>MIHFVGAGPGAPDLITLRGAKLLARAGMVIYAGSLVNSELLNGTPEGCEIYNSASMTLDEVIEKMADADRRGLDVVRLHTGDPSIYGAIREQIDRLKALDVAYDITPGVSSFCAAAAAAEAEYTLPSVSQTLIITRMEGRTPVPPGEKLASLASHRASMALFLSSGLMEETCAALMQGGYAPDTPAAVVYKASWPEQKVLRGAVSTIAAMAAESGVRNTALILVGRFLGDDYELSKLYDDSFSHSFRKASQ</sequence>
<evidence type="ECO:0000256" key="7">
    <source>
        <dbReference type="RuleBase" id="RU003960"/>
    </source>
</evidence>
<dbReference type="GO" id="GO:0009236">
    <property type="term" value="P:cobalamin biosynthetic process"/>
    <property type="evidence" value="ECO:0007669"/>
    <property type="project" value="UniProtKB-UniPathway"/>
</dbReference>
<evidence type="ECO:0000256" key="4">
    <source>
        <dbReference type="ARBA" id="ARBA00022603"/>
    </source>
</evidence>
<dbReference type="EC" id="2.1.1.133" evidence="9"/>
<protein>
    <submittedName>
        <fullName evidence="9">Precorrin-4 C(11)-methyltransferase</fullName>
        <ecNumber evidence="9">2.1.1.133</ecNumber>
    </submittedName>
</protein>
<dbReference type="InterPro" id="IPR050161">
    <property type="entry name" value="Siro_Cobalamin_biosynth"/>
</dbReference>
<accession>A0A6L5YAK5</accession>
<evidence type="ECO:0000256" key="3">
    <source>
        <dbReference type="ARBA" id="ARBA00022573"/>
    </source>
</evidence>
<dbReference type="AlphaFoldDB" id="A0A6L5YAK5"/>
<keyword evidence="6" id="KW-0949">S-adenosyl-L-methionine</keyword>
<reference evidence="9 10" key="1">
    <citation type="submission" date="2019-08" db="EMBL/GenBank/DDBJ databases">
        <title>In-depth cultivation of the pig gut microbiome towards novel bacterial diversity and tailored functional studies.</title>
        <authorList>
            <person name="Wylensek D."/>
            <person name="Hitch T.C.A."/>
            <person name="Clavel T."/>
        </authorList>
    </citation>
    <scope>NUCLEOTIDE SEQUENCE [LARGE SCALE GENOMIC DNA]</scope>
    <source>
        <strain evidence="9 10">SM-530-WT-4B</strain>
    </source>
</reference>
<dbReference type="InterPro" id="IPR035996">
    <property type="entry name" value="4pyrrol_Methylase_sf"/>
</dbReference>
<dbReference type="GO" id="GO:0032259">
    <property type="term" value="P:methylation"/>
    <property type="evidence" value="ECO:0007669"/>
    <property type="project" value="UniProtKB-KW"/>
</dbReference>
<name>A0A6L5YAK5_9BACT</name>
<dbReference type="PROSITE" id="PS00840">
    <property type="entry name" value="SUMT_2"/>
    <property type="match status" value="1"/>
</dbReference>
<evidence type="ECO:0000259" key="8">
    <source>
        <dbReference type="Pfam" id="PF00590"/>
    </source>
</evidence>
<dbReference type="InterPro" id="IPR000878">
    <property type="entry name" value="4pyrrol_Mease"/>
</dbReference>